<dbReference type="WormBase" id="C52E2.2">
    <property type="protein sequence ID" value="CE20597"/>
    <property type="gene ID" value="WBGene00016881"/>
</dbReference>
<dbReference type="AlphaFoldDB" id="Q9N4K6"/>
<keyword evidence="3" id="KW-1185">Reference proteome</keyword>
<dbReference type="Bgee" id="WBGene00016881">
    <property type="expression patterns" value="Expressed in embryo and 1 other cell type or tissue"/>
</dbReference>
<dbReference type="EMBL" id="BX284602">
    <property type="protein sequence ID" value="CCD64687.1"/>
    <property type="molecule type" value="Genomic_DNA"/>
</dbReference>
<feature type="chain" id="PRO_5004335286" evidence="1">
    <location>
        <begin position="19"/>
        <end position="70"/>
    </location>
</feature>
<protein>
    <submittedName>
        <fullName evidence="2">FIP (Fungus-Induced Protein) Related</fullName>
    </submittedName>
</protein>
<dbReference type="CTD" id="183724"/>
<dbReference type="HOGENOM" id="CLU_2760115_0_0_1"/>
<evidence type="ECO:0000256" key="1">
    <source>
        <dbReference type="SAM" id="SignalP"/>
    </source>
</evidence>
<proteinExistence type="predicted"/>
<dbReference type="GeneID" id="183724"/>
<dbReference type="Proteomes" id="UP000001940">
    <property type="component" value="Chromosome II"/>
</dbReference>
<sequence>MNFIVYLLVLIAWAPSFGLSQGSPAAGSAAPTGGVNAGVDVNAEIEDPETGLFVGILGSGFGGSGKGGLF</sequence>
<organism evidence="2 3">
    <name type="scientific">Caenorhabditis elegans</name>
    <dbReference type="NCBI Taxonomy" id="6239"/>
    <lineage>
        <taxon>Eukaryota</taxon>
        <taxon>Metazoa</taxon>
        <taxon>Ecdysozoa</taxon>
        <taxon>Nematoda</taxon>
        <taxon>Chromadorea</taxon>
        <taxon>Rhabditida</taxon>
        <taxon>Rhabditina</taxon>
        <taxon>Rhabditomorpha</taxon>
        <taxon>Rhabditoidea</taxon>
        <taxon>Rhabditidae</taxon>
        <taxon>Peloderinae</taxon>
        <taxon>Caenorhabditis</taxon>
    </lineage>
</organism>
<gene>
    <name evidence="2 4" type="ORF">C52E2.2</name>
    <name evidence="2" type="ORF">CELE_C52E2.2</name>
</gene>
<name>Q9N4K6_CAEEL</name>
<dbReference type="RefSeq" id="NP_494096.1">
    <property type="nucleotide sequence ID" value="NM_061695.2"/>
</dbReference>
<evidence type="ECO:0000313" key="3">
    <source>
        <dbReference type="Proteomes" id="UP000001940"/>
    </source>
</evidence>
<dbReference type="AGR" id="WB:WBGene00016881"/>
<evidence type="ECO:0000313" key="2">
    <source>
        <dbReference type="EMBL" id="CCD64687.1"/>
    </source>
</evidence>
<dbReference type="PaxDb" id="6239-C52E2.2"/>
<dbReference type="UCSC" id="C52E2.2">
    <property type="organism name" value="c. elegans"/>
</dbReference>
<dbReference type="InParanoid" id="Q9N4K6"/>
<dbReference type="KEGG" id="cel:CELE_C52E2.2"/>
<reference evidence="2 3" key="1">
    <citation type="journal article" date="1998" name="Science">
        <title>Genome sequence of the nematode C. elegans: a platform for investigating biology.</title>
        <authorList>
            <consortium name="The C. elegans sequencing consortium"/>
            <person name="Sulson J.E."/>
            <person name="Waterston R."/>
        </authorList>
    </citation>
    <scope>NUCLEOTIDE SEQUENCE [LARGE SCALE GENOMIC DNA]</scope>
    <source>
        <strain evidence="2 3">Bristol N2</strain>
    </source>
</reference>
<keyword evidence="1" id="KW-0732">Signal</keyword>
<accession>Q9N4K6</accession>
<feature type="signal peptide" evidence="1">
    <location>
        <begin position="1"/>
        <end position="18"/>
    </location>
</feature>
<evidence type="ECO:0000313" key="4">
    <source>
        <dbReference type="WormBase" id="C52E2.2"/>
    </source>
</evidence>